<organism evidence="1 2">
    <name type="scientific">Methylomonas methanica (strain DSM 25384 / MC09)</name>
    <dbReference type="NCBI Taxonomy" id="857087"/>
    <lineage>
        <taxon>Bacteria</taxon>
        <taxon>Pseudomonadati</taxon>
        <taxon>Pseudomonadota</taxon>
        <taxon>Gammaproteobacteria</taxon>
        <taxon>Methylococcales</taxon>
        <taxon>Methylococcaceae</taxon>
        <taxon>Methylomonas</taxon>
    </lineage>
</organism>
<dbReference type="Proteomes" id="UP000008888">
    <property type="component" value="Chromosome"/>
</dbReference>
<sequence>MTETAASQPASSASYEHLADENLISRIVDVFYQDLLDDYRVNRYFYSRPVEEQTKPLKLLIQALLNRSQFTDKQVWELANDFFTAAFARGNAKPSLVNNRDFAFLEAFVTGDIVNAGKPSELILLCPAHSHLIRLQPNDENYDAVIDNLAAALKQLNIADNVASQILAFAECGRDGTLGRGRELYNEDNMETHFRSHG</sequence>
<accession>F9ZVB3</accession>
<evidence type="ECO:0000313" key="1">
    <source>
        <dbReference type="EMBL" id="AEG00723.1"/>
    </source>
</evidence>
<dbReference type="HOGENOM" id="CLU_1376772_0_0_6"/>
<dbReference type="GO" id="GO:0020037">
    <property type="term" value="F:heme binding"/>
    <property type="evidence" value="ECO:0007669"/>
    <property type="project" value="InterPro"/>
</dbReference>
<dbReference type="STRING" id="857087.Metme_2321"/>
<proteinExistence type="predicted"/>
<protein>
    <submittedName>
        <fullName evidence="1">Uncharacterized protein</fullName>
    </submittedName>
</protein>
<dbReference type="KEGG" id="mmt:Metme_2321"/>
<dbReference type="OrthoDB" id="5572276at2"/>
<reference evidence="1 2" key="1">
    <citation type="journal article" date="2011" name="J. Bacteriol.">
        <title>Complete Genome Sequence of the Aerobic Marine Methanotroph Methylomonas methanica MC09.</title>
        <authorList>
            <person name="Boden R."/>
            <person name="Cunliffe M."/>
            <person name="Scanlan J."/>
            <person name="Moussard H."/>
            <person name="Kits K.D."/>
            <person name="Klotz M.G."/>
            <person name="Jetten M.S."/>
            <person name="Vuilleumier S."/>
            <person name="Han J."/>
            <person name="Peters L."/>
            <person name="Mikhailova N."/>
            <person name="Teshima H."/>
            <person name="Tapia R."/>
            <person name="Kyrpides N."/>
            <person name="Ivanova N."/>
            <person name="Pagani I."/>
            <person name="Cheng J.F."/>
            <person name="Goodwin L."/>
            <person name="Han C."/>
            <person name="Hauser L."/>
            <person name="Land M.L."/>
            <person name="Lapidus A."/>
            <person name="Lucas S."/>
            <person name="Pitluck S."/>
            <person name="Woyke T."/>
            <person name="Stein L."/>
            <person name="Murrell J.C."/>
        </authorList>
    </citation>
    <scope>NUCLEOTIDE SEQUENCE [LARGE SCALE GENOMIC DNA]</scope>
    <source>
        <strain evidence="1 2">MC09</strain>
    </source>
</reference>
<dbReference type="Gene3D" id="1.10.490.10">
    <property type="entry name" value="Globins"/>
    <property type="match status" value="1"/>
</dbReference>
<keyword evidence="2" id="KW-1185">Reference proteome</keyword>
<dbReference type="InterPro" id="IPR012292">
    <property type="entry name" value="Globin/Proto"/>
</dbReference>
<gene>
    <name evidence="1" type="ordered locus">Metme_2321</name>
</gene>
<name>F9ZVB3_METMM</name>
<dbReference type="GO" id="GO:0019825">
    <property type="term" value="F:oxygen binding"/>
    <property type="evidence" value="ECO:0007669"/>
    <property type="project" value="InterPro"/>
</dbReference>
<dbReference type="RefSeq" id="WP_013818963.1">
    <property type="nucleotide sequence ID" value="NC_015572.1"/>
</dbReference>
<dbReference type="EMBL" id="CP002738">
    <property type="protein sequence ID" value="AEG00723.1"/>
    <property type="molecule type" value="Genomic_DNA"/>
</dbReference>
<dbReference type="AlphaFoldDB" id="F9ZVB3"/>
<reference evidence="2" key="3">
    <citation type="submission" date="2011-05" db="EMBL/GenBank/DDBJ databases">
        <title>Complete sequence of Methylomonas methanica MC09.</title>
        <authorList>
            <consortium name="US DOE Joint Genome Institute"/>
            <person name="Lucas S."/>
            <person name="Han J."/>
            <person name="Lapidus A."/>
            <person name="Cheng J.-F."/>
            <person name="Goodwin L."/>
            <person name="Pitluck S."/>
            <person name="Peters L."/>
            <person name="Mikhailova N."/>
            <person name="Teshima H."/>
            <person name="Han C."/>
            <person name="Tapia R."/>
            <person name="Land M."/>
            <person name="Hauser L."/>
            <person name="Kyrpides N."/>
            <person name="Ivanova N."/>
            <person name="Pagani I."/>
            <person name="Stein L."/>
            <person name="Woyke T."/>
        </authorList>
    </citation>
    <scope>NUCLEOTIDE SEQUENCE [LARGE SCALE GENOMIC DNA]</scope>
    <source>
        <strain evidence="2">MC09</strain>
    </source>
</reference>
<dbReference type="eggNOG" id="COG2346">
    <property type="taxonomic scope" value="Bacteria"/>
</dbReference>
<reference key="2">
    <citation type="submission" date="2011-05" db="EMBL/GenBank/DDBJ databases">
        <title>Complete genome sequence of the aerobic marine methanotroph Methylomonas methanica MC09.</title>
        <authorList>
            <person name="Boden R."/>
            <person name="Cunliffe M."/>
            <person name="Scanlan J."/>
            <person name="Moussard H."/>
            <person name="Kits K.D."/>
            <person name="Klotz M."/>
            <person name="Jetten M."/>
            <person name="Vuilleumier S."/>
            <person name="Han J."/>
            <person name="Peters L."/>
            <person name="Mikhailova N."/>
            <person name="Teshima H."/>
            <person name="Tapia R."/>
            <person name="Kyrpides N."/>
            <person name="Ivanova N."/>
            <person name="Pagani I."/>
            <person name="Cheng J.-F."/>
            <person name="Goodwin L."/>
            <person name="Han C."/>
            <person name="Hauser L."/>
            <person name="Land M."/>
            <person name="Lapidus A."/>
            <person name="Lucas S."/>
            <person name="Pitluck S."/>
            <person name="Woyke T."/>
            <person name="Stein L.Y."/>
            <person name="Murrell C."/>
        </authorList>
    </citation>
    <scope>NUCLEOTIDE SEQUENCE</scope>
    <source>
        <strain>MC09</strain>
    </source>
</reference>
<evidence type="ECO:0000313" key="2">
    <source>
        <dbReference type="Proteomes" id="UP000008888"/>
    </source>
</evidence>